<organism evidence="2 3">
    <name type="scientific">Microbacterium mangrovi</name>
    <dbReference type="NCBI Taxonomy" id="1348253"/>
    <lineage>
        <taxon>Bacteria</taxon>
        <taxon>Bacillati</taxon>
        <taxon>Actinomycetota</taxon>
        <taxon>Actinomycetes</taxon>
        <taxon>Micrococcales</taxon>
        <taxon>Microbacteriaceae</taxon>
        <taxon>Microbacterium</taxon>
    </lineage>
</organism>
<dbReference type="EMBL" id="JTDK01000006">
    <property type="protein sequence ID" value="KHK98470.1"/>
    <property type="molecule type" value="Genomic_DNA"/>
</dbReference>
<keyword evidence="1" id="KW-0812">Transmembrane</keyword>
<protein>
    <submittedName>
        <fullName evidence="2">Transcriptional regulator</fullName>
    </submittedName>
</protein>
<dbReference type="InterPro" id="IPR025443">
    <property type="entry name" value="DUF4307"/>
</dbReference>
<dbReference type="STRING" id="1348253.LK09_05600"/>
<feature type="transmembrane region" description="Helical" evidence="1">
    <location>
        <begin position="21"/>
        <end position="43"/>
    </location>
</feature>
<evidence type="ECO:0000313" key="3">
    <source>
        <dbReference type="Proteomes" id="UP000031030"/>
    </source>
</evidence>
<proteinExistence type="predicted"/>
<keyword evidence="1" id="KW-0472">Membrane</keyword>
<keyword evidence="3" id="KW-1185">Reference proteome</keyword>
<keyword evidence="1" id="KW-1133">Transmembrane helix</keyword>
<evidence type="ECO:0000256" key="1">
    <source>
        <dbReference type="SAM" id="Phobius"/>
    </source>
</evidence>
<evidence type="ECO:0000313" key="2">
    <source>
        <dbReference type="EMBL" id="KHK98470.1"/>
    </source>
</evidence>
<dbReference type="AlphaFoldDB" id="A0A0B2A5V9"/>
<dbReference type="OrthoDB" id="4793644at2"/>
<dbReference type="RefSeq" id="WP_039397008.1">
    <property type="nucleotide sequence ID" value="NZ_JTDK01000006.1"/>
</dbReference>
<reference evidence="2 3" key="1">
    <citation type="submission" date="2014-11" db="EMBL/GenBank/DDBJ databases">
        <title>Genome sequence of Microbacterium mangrovi MUSC 115(T).</title>
        <authorList>
            <person name="Lee L.-H."/>
        </authorList>
    </citation>
    <scope>NUCLEOTIDE SEQUENCE [LARGE SCALE GENOMIC DNA]</scope>
    <source>
        <strain evidence="2 3">MUSC 115</strain>
    </source>
</reference>
<dbReference type="Proteomes" id="UP000031030">
    <property type="component" value="Unassembled WGS sequence"/>
</dbReference>
<comment type="caution">
    <text evidence="2">The sequence shown here is derived from an EMBL/GenBank/DDBJ whole genome shotgun (WGS) entry which is preliminary data.</text>
</comment>
<sequence length="132" mass="14040">MTTQAMLDERYGRTRARTSRIRSTVLSGIVIAVIIGVIAWMSFGNQSNSVGATATSYKVVDASSTTITFQLTAPAGARVACVLEADDTDHGIVGWRVIEYPASPAGHNRTLTEQIPTVGRATTGLVNSCWVP</sequence>
<gene>
    <name evidence="2" type="ORF">LK09_05600</name>
</gene>
<name>A0A0B2A5V9_9MICO</name>
<dbReference type="Pfam" id="PF14155">
    <property type="entry name" value="DUF4307"/>
    <property type="match status" value="1"/>
</dbReference>
<accession>A0A0B2A5V9</accession>